<name>A0ABW4LTT7_9BACI</name>
<protein>
    <submittedName>
        <fullName evidence="1">Uncharacterized protein</fullName>
    </submittedName>
</protein>
<reference evidence="2" key="1">
    <citation type="journal article" date="2019" name="Int. J. Syst. Evol. Microbiol.">
        <title>The Global Catalogue of Microorganisms (GCM) 10K type strain sequencing project: providing services to taxonomists for standard genome sequencing and annotation.</title>
        <authorList>
            <consortium name="The Broad Institute Genomics Platform"/>
            <consortium name="The Broad Institute Genome Sequencing Center for Infectious Disease"/>
            <person name="Wu L."/>
            <person name="Ma J."/>
        </authorList>
    </citation>
    <scope>NUCLEOTIDE SEQUENCE [LARGE SCALE GENOMIC DNA]</scope>
    <source>
        <strain evidence="2">CCUG 49339</strain>
    </source>
</reference>
<evidence type="ECO:0000313" key="1">
    <source>
        <dbReference type="EMBL" id="MFD1737503.1"/>
    </source>
</evidence>
<dbReference type="RefSeq" id="WP_377928707.1">
    <property type="nucleotide sequence ID" value="NZ_JBHUEM010000020.1"/>
</dbReference>
<keyword evidence="2" id="KW-1185">Reference proteome</keyword>
<gene>
    <name evidence="1" type="ORF">ACFSCX_13160</name>
</gene>
<dbReference type="Proteomes" id="UP001597214">
    <property type="component" value="Unassembled WGS sequence"/>
</dbReference>
<accession>A0ABW4LTT7</accession>
<dbReference type="EMBL" id="JBHUEM010000020">
    <property type="protein sequence ID" value="MFD1737503.1"/>
    <property type="molecule type" value="Genomic_DNA"/>
</dbReference>
<organism evidence="1 2">
    <name type="scientific">Bacillus salitolerans</name>
    <dbReference type="NCBI Taxonomy" id="1437434"/>
    <lineage>
        <taxon>Bacteria</taxon>
        <taxon>Bacillati</taxon>
        <taxon>Bacillota</taxon>
        <taxon>Bacilli</taxon>
        <taxon>Bacillales</taxon>
        <taxon>Bacillaceae</taxon>
        <taxon>Bacillus</taxon>
    </lineage>
</organism>
<comment type="caution">
    <text evidence="1">The sequence shown here is derived from an EMBL/GenBank/DDBJ whole genome shotgun (WGS) entry which is preliminary data.</text>
</comment>
<proteinExistence type="predicted"/>
<evidence type="ECO:0000313" key="2">
    <source>
        <dbReference type="Proteomes" id="UP001597214"/>
    </source>
</evidence>
<sequence>MKKILTINLYVLTAFVLMASLIIPQGKVSAAASIHLHIDGGELSDDTKVTLVYEEDDDEEEINMYRHNGTLYKAGKPSGFQATLDVTFEVEEDGKTEAYDPVKVTGKNGTINYWITIDGDDDEEDTDNNDNLTTFVQNKPLTPFVKDVYNNGDGTFTAYWGYKNDNHVKVDAKTSIFTNGYVYNQLTPLKKGFREGRVEEAFKSVFTGASLTWELTGPDGIKRSATALASSAKSYRNIHPLLTGVYKNLDGTYTAYWGYHNENHVTVDSKASQFTTSVLNQAEPMKTNFLPGFVEAAFNTKFNTGTLGWNFIGLNGSSSTVTANISVAQNYGDLLPKVTAVYNNGNGTYTAYWGYQNSSAVSVDALESKFISGTVSDNEQPMSKNFFKGSKDAAFKTVFKGDHLIWQLRGPNGEKRIATAITNNAIPYSALLPLVNKVVSNGDGTYTAVWGYHNLNTVEISSSNSTFKGTVLKNEVALNQFKPGLQNQVFETTFKGTGLTWEVEGPDGVTRTVTAYSKNAITQ</sequence>